<feature type="compositionally biased region" description="Polar residues" evidence="3">
    <location>
        <begin position="555"/>
        <end position="576"/>
    </location>
</feature>
<feature type="compositionally biased region" description="Acidic residues" evidence="3">
    <location>
        <begin position="966"/>
        <end position="988"/>
    </location>
</feature>
<feature type="compositionally biased region" description="Basic and acidic residues" evidence="3">
    <location>
        <begin position="538"/>
        <end position="554"/>
    </location>
</feature>
<gene>
    <name evidence="5" type="ORF">GMOD_00002155</name>
</gene>
<keyword evidence="6" id="KW-1185">Reference proteome</keyword>
<proteinExistence type="inferred from homology"/>
<evidence type="ECO:0000256" key="1">
    <source>
        <dbReference type="ARBA" id="ARBA00006082"/>
    </source>
</evidence>
<dbReference type="GO" id="GO:0061982">
    <property type="term" value="P:meiosis I cell cycle process"/>
    <property type="evidence" value="ECO:0007669"/>
    <property type="project" value="UniProtKB-ARBA"/>
</dbReference>
<dbReference type="PROSITE" id="PS00058">
    <property type="entry name" value="DNA_MISMATCH_REPAIR_1"/>
    <property type="match status" value="1"/>
</dbReference>
<keyword evidence="2" id="KW-0227">DNA damage</keyword>
<dbReference type="InterPro" id="IPR014762">
    <property type="entry name" value="DNA_mismatch_repair_CS"/>
</dbReference>
<dbReference type="InterPro" id="IPR002099">
    <property type="entry name" value="MutL/Mlh/PMS"/>
</dbReference>
<name>A0A3M7LX08_9PLEO</name>
<reference evidence="5 6" key="1">
    <citation type="journal article" date="2014" name="PLoS ONE">
        <title>De novo Genome Assembly of the Fungal Plant Pathogen Pyrenophora semeniperda.</title>
        <authorList>
            <person name="Soliai M.M."/>
            <person name="Meyer S.E."/>
            <person name="Udall J.A."/>
            <person name="Elzinga D.E."/>
            <person name="Hermansen R.A."/>
            <person name="Bodily P.M."/>
            <person name="Hart A.A."/>
            <person name="Coleman C.E."/>
        </authorList>
    </citation>
    <scope>NUCLEOTIDE SEQUENCE [LARGE SCALE GENOMIC DNA]</scope>
    <source>
        <strain evidence="5 6">CCB06</strain>
        <tissue evidence="5">Mycelium</tissue>
    </source>
</reference>
<dbReference type="PANTHER" id="PTHR10073">
    <property type="entry name" value="DNA MISMATCH REPAIR PROTEIN MLH, PMS, MUTL"/>
    <property type="match status" value="1"/>
</dbReference>
<dbReference type="PANTHER" id="PTHR10073:SF41">
    <property type="entry name" value="MISMATCH REPAIR PROTEIN, PUTATIVE (AFU_ORTHOLOGUE AFUA_8G05820)-RELATED"/>
    <property type="match status" value="1"/>
</dbReference>
<feature type="region of interest" description="Disordered" evidence="3">
    <location>
        <begin position="468"/>
        <end position="603"/>
    </location>
</feature>
<organism evidence="5 6">
    <name type="scientific">Pyrenophora seminiperda CCB06</name>
    <dbReference type="NCBI Taxonomy" id="1302712"/>
    <lineage>
        <taxon>Eukaryota</taxon>
        <taxon>Fungi</taxon>
        <taxon>Dikarya</taxon>
        <taxon>Ascomycota</taxon>
        <taxon>Pezizomycotina</taxon>
        <taxon>Dothideomycetes</taxon>
        <taxon>Pleosporomycetidae</taxon>
        <taxon>Pleosporales</taxon>
        <taxon>Pleosporineae</taxon>
        <taxon>Pleosporaceae</taxon>
        <taxon>Pyrenophora</taxon>
    </lineage>
</organism>
<dbReference type="InterPro" id="IPR038973">
    <property type="entry name" value="MutL/Mlh/Pms-like"/>
</dbReference>
<dbReference type="GO" id="GO:0030983">
    <property type="term" value="F:mismatched DNA binding"/>
    <property type="evidence" value="ECO:0007669"/>
    <property type="project" value="InterPro"/>
</dbReference>
<dbReference type="InterPro" id="IPR014721">
    <property type="entry name" value="Ribsml_uS5_D2-typ_fold_subgr"/>
</dbReference>
<feature type="domain" description="DNA mismatch repair protein S5" evidence="4">
    <location>
        <begin position="229"/>
        <end position="357"/>
    </location>
</feature>
<dbReference type="FunFam" id="3.30.565.10:FF:000017">
    <property type="entry name" value="PMS1 homolog 1, mismatch repair system component"/>
    <property type="match status" value="1"/>
</dbReference>
<dbReference type="InterPro" id="IPR013507">
    <property type="entry name" value="DNA_mismatch_S5_2-like"/>
</dbReference>
<evidence type="ECO:0000259" key="4">
    <source>
        <dbReference type="SMART" id="SM01340"/>
    </source>
</evidence>
<dbReference type="Gene3D" id="3.30.565.10">
    <property type="entry name" value="Histidine kinase-like ATPase, C-terminal domain"/>
    <property type="match status" value="1"/>
</dbReference>
<evidence type="ECO:0000256" key="2">
    <source>
        <dbReference type="ARBA" id="ARBA00022763"/>
    </source>
</evidence>
<dbReference type="Pfam" id="PF01119">
    <property type="entry name" value="DNA_mis_repair"/>
    <property type="match status" value="1"/>
</dbReference>
<dbReference type="Proteomes" id="UP000265663">
    <property type="component" value="Unassembled WGS sequence"/>
</dbReference>
<dbReference type="AlphaFoldDB" id="A0A3M7LX08"/>
<dbReference type="GO" id="GO:0006298">
    <property type="term" value="P:mismatch repair"/>
    <property type="evidence" value="ECO:0007669"/>
    <property type="project" value="InterPro"/>
</dbReference>
<dbReference type="Pfam" id="PF13589">
    <property type="entry name" value="HATPase_c_3"/>
    <property type="match status" value="1"/>
</dbReference>
<feature type="compositionally biased region" description="Polar residues" evidence="3">
    <location>
        <begin position="478"/>
        <end position="517"/>
    </location>
</feature>
<dbReference type="GO" id="GO:0016887">
    <property type="term" value="F:ATP hydrolysis activity"/>
    <property type="evidence" value="ECO:0007669"/>
    <property type="project" value="InterPro"/>
</dbReference>
<feature type="region of interest" description="Disordered" evidence="3">
    <location>
        <begin position="720"/>
        <end position="747"/>
    </location>
</feature>
<dbReference type="SMART" id="SM01340">
    <property type="entry name" value="DNA_mis_repair"/>
    <property type="match status" value="1"/>
</dbReference>
<evidence type="ECO:0000313" key="5">
    <source>
        <dbReference type="EMBL" id="RMZ66787.1"/>
    </source>
</evidence>
<evidence type="ECO:0000313" key="6">
    <source>
        <dbReference type="Proteomes" id="UP000265663"/>
    </source>
</evidence>
<sequence>MRVGPEAIALPGIAALPPTTARQIGSGQVLADPSSVVKELIDNALDARAKSVFVDIAANTTDSIQVKDDGHGIPAEDRLLVGRRYCTSKIRDFHDLRNIGGKWLGFRGEALSSMAEMSGSIHVTTRVEGEPVAVRLTYDRNGELTSTAHESHPVGTTVKVTGFFDSIPVRKQTALKNSSKCLAKIRRLMQAYALARPTTRFRLHVLKAKNGNSDFVYAPKAEANAEDAALKVVGKDCALQCDWTMVEAEGFEINAFLPKSSADGSKISGHGAFIAVDGRPLSGNRGTIKQAVIAFKERLRKSNPSLASVRDPFCFMSIICPSGSYDPNIEPAKDDVMFENSEVLLGVIERLLTHYYSQTIGNLNDEELAGSAEQNFGTPPRTLQTCIGTTVTTKEPGISSGDDRLKSQAQPVQPRWRSTMYGIDEDDMEFLQDDQAPVIEQDDGTRAVEVSNPWTIARMNAAIKPKPVADNGQLLSPAKSQHGVTARSSSPNPSITSHQISPVRSLTPQTSSRSNVLISPLDEELDRSIQNVAEVETSDDRRGERPVERRHDDSSATIYGSQMSNQLTSTDFQQVNLPLPYSSPVSRNMSPATSSTHKGRHKRQAYVSKPFVLPATRFNGVLSEQQFPGMQAPKPVGRQRRTKDSGRPFQALSNMNRSELETTERSMETNVFSEDSSDIRDYFGRSRQPKRNGYIQDSLFTPINPQVLSGPTRDDMLLISGNGSSSFPQHSPTPHASSLPDLPYSSRMPQKFDLEATANRNPPRNQTSAKEIAAYFLSHEQQQDCQPRFTSFHKPPSKTPKHVAERTKSSKLALERTPAGFQIHSLILQLCMSLDSIIYDIRALDMSINTLEWGYPAEEAETGGLASANETTIMGWVVRLDASLGGMYERVGGVDTRGVLHESIQLGIRDEDRSMGRVTTVIRESGSPDMCNEAVASTGVEVETSGDSHVLDAGRQQSVELGSGANEEEEYGEYDDDDGVEDDMLLDL</sequence>
<dbReference type="InterPro" id="IPR020568">
    <property type="entry name" value="Ribosomal_Su5_D2-typ_SF"/>
</dbReference>
<feature type="region of interest" description="Disordered" evidence="3">
    <location>
        <begin position="946"/>
        <end position="988"/>
    </location>
</feature>
<feature type="compositionally biased region" description="Polar residues" evidence="3">
    <location>
        <begin position="721"/>
        <end position="736"/>
    </location>
</feature>
<dbReference type="SUPFAM" id="SSF55874">
    <property type="entry name" value="ATPase domain of HSP90 chaperone/DNA topoisomerase II/histidine kinase"/>
    <property type="match status" value="1"/>
</dbReference>
<feature type="compositionally biased region" description="Polar residues" evidence="3">
    <location>
        <begin position="583"/>
        <end position="596"/>
    </location>
</feature>
<dbReference type="GO" id="GO:0032389">
    <property type="term" value="C:MutLalpha complex"/>
    <property type="evidence" value="ECO:0007669"/>
    <property type="project" value="TreeGrafter"/>
</dbReference>
<dbReference type="CDD" id="cd16926">
    <property type="entry name" value="HATPase_MutL-MLH-PMS-like"/>
    <property type="match status" value="1"/>
</dbReference>
<feature type="region of interest" description="Disordered" evidence="3">
    <location>
        <begin position="395"/>
        <end position="414"/>
    </location>
</feature>
<dbReference type="EMBL" id="KE747809">
    <property type="protein sequence ID" value="RMZ66787.1"/>
    <property type="molecule type" value="Genomic_DNA"/>
</dbReference>
<dbReference type="Gene3D" id="3.30.230.10">
    <property type="match status" value="1"/>
</dbReference>
<dbReference type="GO" id="GO:0005524">
    <property type="term" value="F:ATP binding"/>
    <property type="evidence" value="ECO:0007669"/>
    <property type="project" value="InterPro"/>
</dbReference>
<dbReference type="SUPFAM" id="SSF54211">
    <property type="entry name" value="Ribosomal protein S5 domain 2-like"/>
    <property type="match status" value="1"/>
</dbReference>
<dbReference type="OrthoDB" id="10263226at2759"/>
<feature type="region of interest" description="Disordered" evidence="3">
    <location>
        <begin position="627"/>
        <end position="650"/>
    </location>
</feature>
<evidence type="ECO:0000256" key="3">
    <source>
        <dbReference type="SAM" id="MobiDB-lite"/>
    </source>
</evidence>
<dbReference type="GO" id="GO:0140664">
    <property type="term" value="F:ATP-dependent DNA damage sensor activity"/>
    <property type="evidence" value="ECO:0007669"/>
    <property type="project" value="InterPro"/>
</dbReference>
<dbReference type="InterPro" id="IPR036890">
    <property type="entry name" value="HATPase_C_sf"/>
</dbReference>
<accession>A0A3M7LX08</accession>
<dbReference type="CDD" id="cd03485">
    <property type="entry name" value="MutL_Trans_hPMS_1_like"/>
    <property type="match status" value="1"/>
</dbReference>
<comment type="similarity">
    <text evidence="1">Belongs to the DNA mismatch repair MutL/HexB family.</text>
</comment>
<protein>
    <recommendedName>
        <fullName evidence="4">DNA mismatch repair protein S5 domain-containing protein</fullName>
    </recommendedName>
</protein>
<dbReference type="NCBIfam" id="TIGR00585">
    <property type="entry name" value="mutl"/>
    <property type="match status" value="1"/>
</dbReference>